<comment type="subunit">
    <text evidence="2">Monomer.</text>
</comment>
<evidence type="ECO:0000256" key="3">
    <source>
        <dbReference type="ARBA" id="ARBA00022448"/>
    </source>
</evidence>
<dbReference type="CDD" id="cd16326">
    <property type="entry name" value="LolB"/>
    <property type="match status" value="1"/>
</dbReference>
<keyword evidence="3" id="KW-0813">Transport</keyword>
<dbReference type="Gene3D" id="2.50.20.10">
    <property type="entry name" value="Lipoprotein localisation LolA/LolB/LppX"/>
    <property type="match status" value="1"/>
</dbReference>
<dbReference type="Pfam" id="PF03550">
    <property type="entry name" value="LolB"/>
    <property type="match status" value="1"/>
</dbReference>
<dbReference type="SUPFAM" id="SSF89392">
    <property type="entry name" value="Prokaryotic lipoproteins and lipoprotein localization factors"/>
    <property type="match status" value="1"/>
</dbReference>
<evidence type="ECO:0000256" key="5">
    <source>
        <dbReference type="ARBA" id="ARBA00023136"/>
    </source>
</evidence>
<dbReference type="PROSITE" id="PS51257">
    <property type="entry name" value="PROKAR_LIPOPROTEIN"/>
    <property type="match status" value="1"/>
</dbReference>
<dbReference type="HAMAP" id="MF_00233">
    <property type="entry name" value="LolB"/>
    <property type="match status" value="1"/>
</dbReference>
<dbReference type="GO" id="GO:0015031">
    <property type="term" value="P:protein transport"/>
    <property type="evidence" value="ECO:0007669"/>
    <property type="project" value="UniProtKB-KW"/>
</dbReference>
<dbReference type="InterPro" id="IPR029046">
    <property type="entry name" value="LolA/LolB/LppX"/>
</dbReference>
<accession>A0A3B1ABK4</accession>
<organism evidence="7">
    <name type="scientific">hydrothermal vent metagenome</name>
    <dbReference type="NCBI Taxonomy" id="652676"/>
    <lineage>
        <taxon>unclassified sequences</taxon>
        <taxon>metagenomes</taxon>
        <taxon>ecological metagenomes</taxon>
    </lineage>
</organism>
<evidence type="ECO:0000256" key="4">
    <source>
        <dbReference type="ARBA" id="ARBA00022927"/>
    </source>
</evidence>
<keyword evidence="4" id="KW-0653">Protein transport</keyword>
<name>A0A3B1ABK4_9ZZZZ</name>
<gene>
    <name evidence="7" type="ORF">MNBD_GAMMA20-635</name>
</gene>
<proteinExistence type="inferred from homology"/>
<dbReference type="EMBL" id="UOFU01000109">
    <property type="protein sequence ID" value="VAW97007.1"/>
    <property type="molecule type" value="Genomic_DNA"/>
</dbReference>
<keyword evidence="5" id="KW-0472">Membrane</keyword>
<reference evidence="7" key="1">
    <citation type="submission" date="2018-06" db="EMBL/GenBank/DDBJ databases">
        <authorList>
            <person name="Zhirakovskaya E."/>
        </authorList>
    </citation>
    <scope>NUCLEOTIDE SEQUENCE</scope>
</reference>
<sequence length="202" mass="22737">MRVRAFAVLTITLLLTGCASQPGPPALTPHEEAQAWRIHQALVSGLGEWALSGRISVRTEDDSWSGKLRWRQGGEQFHIAFDAPMGMGAARLRSDNTGVHMEVADGKEFSAPDAESLLYQFFGMRLPVTGLRYWVTGLPQPGMSSSLEYDGAGRLARMQQASWDIRYRGYLHVQNVDLPQKIFIENRRLNVRLVIERWDVQV</sequence>
<evidence type="ECO:0000256" key="2">
    <source>
        <dbReference type="ARBA" id="ARBA00011245"/>
    </source>
</evidence>
<evidence type="ECO:0000256" key="6">
    <source>
        <dbReference type="ARBA" id="ARBA00023186"/>
    </source>
</evidence>
<evidence type="ECO:0000256" key="1">
    <source>
        <dbReference type="ARBA" id="ARBA00004442"/>
    </source>
</evidence>
<dbReference type="AlphaFoldDB" id="A0A3B1ABK4"/>
<dbReference type="NCBIfam" id="TIGR00548">
    <property type="entry name" value="lolB"/>
    <property type="match status" value="1"/>
</dbReference>
<evidence type="ECO:0008006" key="8">
    <source>
        <dbReference type="Google" id="ProtNLM"/>
    </source>
</evidence>
<protein>
    <recommendedName>
        <fullName evidence="8">Outer-membrane lipoprotein LolB</fullName>
    </recommendedName>
</protein>
<comment type="subcellular location">
    <subcellularLocation>
        <location evidence="1">Cell outer membrane</location>
    </subcellularLocation>
</comment>
<dbReference type="GO" id="GO:0009279">
    <property type="term" value="C:cell outer membrane"/>
    <property type="evidence" value="ECO:0007669"/>
    <property type="project" value="UniProtKB-SubCell"/>
</dbReference>
<keyword evidence="6" id="KW-0143">Chaperone</keyword>
<evidence type="ECO:0000313" key="7">
    <source>
        <dbReference type="EMBL" id="VAW97007.1"/>
    </source>
</evidence>
<dbReference type="InterPro" id="IPR004565">
    <property type="entry name" value="OM_lipoprot_LolB"/>
</dbReference>